<evidence type="ECO:0000256" key="3">
    <source>
        <dbReference type="ARBA" id="ARBA00005634"/>
    </source>
</evidence>
<keyword evidence="14" id="KW-0224">Dipeptidase</keyword>
<dbReference type="GO" id="GO:0005886">
    <property type="term" value="C:plasma membrane"/>
    <property type="evidence" value="ECO:0007669"/>
    <property type="project" value="UniProtKB-SubCell"/>
</dbReference>
<evidence type="ECO:0000259" key="26">
    <source>
        <dbReference type="Pfam" id="PF04253"/>
    </source>
</evidence>
<comment type="function">
    <text evidence="20">Has N-acetylated-alpha-linked-acidic dipeptidase (NAALADase) activity. Also exhibits a dipeptidyl-peptidase IV type activity. Inactivates the peptide neurotransmitter N-acetylaspartylglutamate.</text>
</comment>
<keyword evidence="15" id="KW-0482">Metalloprotease</keyword>
<keyword evidence="10" id="KW-0378">Hydrolase</keyword>
<evidence type="ECO:0000259" key="25">
    <source>
        <dbReference type="Pfam" id="PF02225"/>
    </source>
</evidence>
<reference evidence="28" key="3">
    <citation type="submission" date="2025-09" db="UniProtKB">
        <authorList>
            <consortium name="Ensembl"/>
        </authorList>
    </citation>
    <scope>IDENTIFICATION</scope>
</reference>
<dbReference type="GO" id="GO:0004181">
    <property type="term" value="F:metallocarboxypeptidase activity"/>
    <property type="evidence" value="ECO:0007669"/>
    <property type="project" value="UniProtKB-EC"/>
</dbReference>
<accession>A0A7N5K3F3</accession>
<evidence type="ECO:0000256" key="23">
    <source>
        <dbReference type="ARBA" id="ARBA00079476"/>
    </source>
</evidence>
<dbReference type="EC" id="3.4.17.21" evidence="21"/>
<keyword evidence="12" id="KW-0735">Signal-anchor</keyword>
<evidence type="ECO:0000256" key="7">
    <source>
        <dbReference type="ARBA" id="ARBA00022670"/>
    </source>
</evidence>
<dbReference type="Pfam" id="PF04389">
    <property type="entry name" value="Peptidase_M28"/>
    <property type="match status" value="1"/>
</dbReference>
<dbReference type="GO" id="GO:0046872">
    <property type="term" value="F:metal ion binding"/>
    <property type="evidence" value="ECO:0007669"/>
    <property type="project" value="UniProtKB-KW"/>
</dbReference>
<keyword evidence="6" id="KW-0121">Carboxypeptidase</keyword>
<evidence type="ECO:0000256" key="16">
    <source>
        <dbReference type="ARBA" id="ARBA00023136"/>
    </source>
</evidence>
<dbReference type="Gene3D" id="3.50.30.30">
    <property type="match status" value="1"/>
</dbReference>
<dbReference type="InterPro" id="IPR036757">
    <property type="entry name" value="TFR-like_dimer_dom_sf"/>
</dbReference>
<comment type="subcellular location">
    <subcellularLocation>
        <location evidence="2">Cell membrane</location>
        <topology evidence="2">Single-pass type II membrane protein</topology>
    </subcellularLocation>
</comment>
<comment type="similarity">
    <text evidence="3">Belongs to the peptidase M28 family. M28B subfamily.</text>
</comment>
<proteinExistence type="inferred from homology"/>
<evidence type="ECO:0000256" key="9">
    <source>
        <dbReference type="ARBA" id="ARBA00022723"/>
    </source>
</evidence>
<dbReference type="Ensembl" id="ENSAMET00000033162.1">
    <property type="protein sequence ID" value="ENSAMEP00000034313.1"/>
    <property type="gene ID" value="ENSAMEG00000007477.2"/>
</dbReference>
<dbReference type="InterPro" id="IPR039373">
    <property type="entry name" value="Peptidase_M28B"/>
</dbReference>
<feature type="domain" description="Peptidase M28" evidence="27">
    <location>
        <begin position="242"/>
        <end position="366"/>
    </location>
</feature>
<evidence type="ECO:0000256" key="14">
    <source>
        <dbReference type="ARBA" id="ARBA00022997"/>
    </source>
</evidence>
<evidence type="ECO:0000256" key="12">
    <source>
        <dbReference type="ARBA" id="ARBA00022968"/>
    </source>
</evidence>
<name>A0A7N5K3F3_AILME</name>
<evidence type="ECO:0000256" key="19">
    <source>
        <dbReference type="ARBA" id="ARBA00052003"/>
    </source>
</evidence>
<evidence type="ECO:0000256" key="22">
    <source>
        <dbReference type="ARBA" id="ARBA00074549"/>
    </source>
</evidence>
<dbReference type="InterPro" id="IPR007365">
    <property type="entry name" value="TFR-like_dimer_dom"/>
</dbReference>
<evidence type="ECO:0000256" key="11">
    <source>
        <dbReference type="ARBA" id="ARBA00022833"/>
    </source>
</evidence>
<dbReference type="SUPFAM" id="SSF52025">
    <property type="entry name" value="PA domain"/>
    <property type="match status" value="1"/>
</dbReference>
<evidence type="ECO:0000256" key="6">
    <source>
        <dbReference type="ARBA" id="ARBA00022645"/>
    </source>
</evidence>
<dbReference type="InterPro" id="IPR003137">
    <property type="entry name" value="PA_domain"/>
</dbReference>
<gene>
    <name evidence="28" type="primary">NAALAD2</name>
</gene>
<dbReference type="FunFam" id="1.20.930.40:FF:000001">
    <property type="entry name" value="N-acetylated-alpha-linked acidic dipeptidase 2"/>
    <property type="match status" value="1"/>
</dbReference>
<dbReference type="InterPro" id="IPR007484">
    <property type="entry name" value="Peptidase_M28"/>
</dbReference>
<evidence type="ECO:0000313" key="28">
    <source>
        <dbReference type="Ensembl" id="ENSAMEP00000034313.1"/>
    </source>
</evidence>
<reference evidence="28 29" key="1">
    <citation type="journal article" date="2010" name="Nature">
        <title>The sequence and de novo assembly of the giant panda genome.</title>
        <authorList>
            <person name="Li R."/>
            <person name="Fan W."/>
            <person name="Tian G."/>
            <person name="Zhu H."/>
            <person name="He L."/>
            <person name="Cai J."/>
            <person name="Huang Q."/>
            <person name="Cai Q."/>
            <person name="Li B."/>
            <person name="Bai Y."/>
            <person name="Zhang Z."/>
            <person name="Zhang Y."/>
            <person name="Wang W."/>
            <person name="Li J."/>
            <person name="Wei F."/>
            <person name="Li H."/>
            <person name="Jian M."/>
            <person name="Li J."/>
            <person name="Zhang Z."/>
            <person name="Nielsen R."/>
            <person name="Li D."/>
            <person name="Gu W."/>
            <person name="Yang Z."/>
            <person name="Xuan Z."/>
            <person name="Ryder O.A."/>
            <person name="Leung F.C."/>
            <person name="Zhou Y."/>
            <person name="Cao J."/>
            <person name="Sun X."/>
            <person name="Fu Y."/>
            <person name="Fang X."/>
            <person name="Guo X."/>
            <person name="Wang B."/>
            <person name="Hou R."/>
            <person name="Shen F."/>
            <person name="Mu B."/>
            <person name="Ni P."/>
            <person name="Lin R."/>
            <person name="Qian W."/>
            <person name="Wang G."/>
            <person name="Yu C."/>
            <person name="Nie W."/>
            <person name="Wang J."/>
            <person name="Wu Z."/>
            <person name="Liang H."/>
            <person name="Min J."/>
            <person name="Wu Q."/>
            <person name="Cheng S."/>
            <person name="Ruan J."/>
            <person name="Wang M."/>
            <person name="Shi Z."/>
            <person name="Wen M."/>
            <person name="Liu B."/>
            <person name="Ren X."/>
            <person name="Zheng H."/>
            <person name="Dong D."/>
            <person name="Cook K."/>
            <person name="Shan G."/>
            <person name="Zhang H."/>
            <person name="Kosiol C."/>
            <person name="Xie X."/>
            <person name="Lu Z."/>
            <person name="Zheng H."/>
            <person name="Li Y."/>
            <person name="Steiner C.C."/>
            <person name="Lam T.T."/>
            <person name="Lin S."/>
            <person name="Zhang Q."/>
            <person name="Li G."/>
            <person name="Tian J."/>
            <person name="Gong T."/>
            <person name="Liu H."/>
            <person name="Zhang D."/>
            <person name="Fang L."/>
            <person name="Ye C."/>
            <person name="Zhang J."/>
            <person name="Hu W."/>
            <person name="Xu A."/>
            <person name="Ren Y."/>
            <person name="Zhang G."/>
            <person name="Bruford M.W."/>
            <person name="Li Q."/>
            <person name="Ma L."/>
            <person name="Guo Y."/>
            <person name="An N."/>
            <person name="Hu Y."/>
            <person name="Zheng Y."/>
            <person name="Shi Y."/>
            <person name="Li Z."/>
            <person name="Liu Q."/>
            <person name="Chen Y."/>
            <person name="Zhao J."/>
            <person name="Qu N."/>
            <person name="Zhao S."/>
            <person name="Tian F."/>
            <person name="Wang X."/>
            <person name="Wang H."/>
            <person name="Xu L."/>
            <person name="Liu X."/>
            <person name="Vinar T."/>
            <person name="Wang Y."/>
            <person name="Lam T.W."/>
            <person name="Yiu S.M."/>
            <person name="Liu S."/>
            <person name="Zhang H."/>
            <person name="Li D."/>
            <person name="Huang Y."/>
            <person name="Wang X."/>
            <person name="Yang G."/>
            <person name="Jiang Z."/>
            <person name="Wang J."/>
            <person name="Qin N."/>
            <person name="Li L."/>
            <person name="Li J."/>
            <person name="Bolund L."/>
            <person name="Kristiansen K."/>
            <person name="Wong G.K."/>
            <person name="Olson M."/>
            <person name="Zhang X."/>
            <person name="Li S."/>
            <person name="Yang H."/>
            <person name="Wang J."/>
            <person name="Wang J."/>
        </authorList>
    </citation>
    <scope>NUCLEOTIDE SEQUENCE [LARGE SCALE GENOMIC DNA]</scope>
</reference>
<evidence type="ECO:0000313" key="29">
    <source>
        <dbReference type="Proteomes" id="UP000008912"/>
    </source>
</evidence>
<feature type="domain" description="Transferrin receptor-like dimerisation" evidence="26">
    <location>
        <begin position="512"/>
        <end position="631"/>
    </location>
</feature>
<keyword evidence="8" id="KW-0812">Transmembrane</keyword>
<dbReference type="FunFam" id="3.50.30.30:FF:000002">
    <property type="entry name" value="N-acetylated-alpha-linked acidic dipeptidase 2"/>
    <property type="match status" value="1"/>
</dbReference>
<keyword evidence="16" id="KW-0472">Membrane</keyword>
<evidence type="ECO:0000256" key="21">
    <source>
        <dbReference type="ARBA" id="ARBA00066561"/>
    </source>
</evidence>
<dbReference type="FunFam" id="3.40.630.10:FF:000291">
    <property type="entry name" value="N-acetylated alpha-linked acidic dipeptidase 2"/>
    <property type="match status" value="1"/>
</dbReference>
<dbReference type="Gene3D" id="3.40.630.10">
    <property type="entry name" value="Zn peptidases"/>
    <property type="match status" value="1"/>
</dbReference>
<keyword evidence="29" id="KW-1185">Reference proteome</keyword>
<evidence type="ECO:0000256" key="8">
    <source>
        <dbReference type="ARBA" id="ARBA00022692"/>
    </source>
</evidence>
<evidence type="ECO:0000256" key="17">
    <source>
        <dbReference type="ARBA" id="ARBA00023180"/>
    </source>
</evidence>
<dbReference type="GeneTree" id="ENSGT01030000234598"/>
<keyword evidence="9" id="KW-0479">Metal-binding</keyword>
<dbReference type="Pfam" id="PF04253">
    <property type="entry name" value="TFR_dimer"/>
    <property type="match status" value="1"/>
</dbReference>
<evidence type="ECO:0000256" key="15">
    <source>
        <dbReference type="ARBA" id="ARBA00023049"/>
    </source>
</evidence>
<dbReference type="Gene3D" id="1.20.930.40">
    <property type="entry name" value="Transferrin receptor-like, dimerisation domain"/>
    <property type="match status" value="1"/>
</dbReference>
<dbReference type="CDD" id="cd08022">
    <property type="entry name" value="M28_PSMA_like"/>
    <property type="match status" value="1"/>
</dbReference>
<reference evidence="28" key="2">
    <citation type="submission" date="2025-08" db="UniProtKB">
        <authorList>
            <consortium name="Ensembl"/>
        </authorList>
    </citation>
    <scope>IDENTIFICATION</scope>
</reference>
<keyword evidence="7" id="KW-0645">Protease</keyword>
<dbReference type="GO" id="GO:0016805">
    <property type="term" value="F:dipeptidase activity"/>
    <property type="evidence" value="ECO:0007669"/>
    <property type="project" value="UniProtKB-KW"/>
</dbReference>
<keyword evidence="18" id="KW-0511">Multifunctional enzyme</keyword>
<evidence type="ECO:0000256" key="10">
    <source>
        <dbReference type="ARBA" id="ARBA00022801"/>
    </source>
</evidence>
<dbReference type="PANTHER" id="PTHR10404:SF38">
    <property type="entry name" value="N-ACETYLATED-ALPHA-LINKED ACIDIC DIPEPTIDASE 2"/>
    <property type="match status" value="1"/>
</dbReference>
<evidence type="ECO:0000256" key="13">
    <source>
        <dbReference type="ARBA" id="ARBA00022989"/>
    </source>
</evidence>
<keyword evidence="17" id="KW-0325">Glycoprotein</keyword>
<evidence type="ECO:0000256" key="4">
    <source>
        <dbReference type="ARBA" id="ARBA00011738"/>
    </source>
</evidence>
<evidence type="ECO:0000256" key="20">
    <source>
        <dbReference type="ARBA" id="ARBA00057657"/>
    </source>
</evidence>
<evidence type="ECO:0000259" key="27">
    <source>
        <dbReference type="Pfam" id="PF04389"/>
    </source>
</evidence>
<dbReference type="InterPro" id="IPR046450">
    <property type="entry name" value="PA_dom_sf"/>
</dbReference>
<keyword evidence="11" id="KW-0862">Zinc</keyword>
<dbReference type="GO" id="GO:0006508">
    <property type="term" value="P:proteolysis"/>
    <property type="evidence" value="ECO:0007669"/>
    <property type="project" value="UniProtKB-KW"/>
</dbReference>
<dbReference type="SUPFAM" id="SSF47672">
    <property type="entry name" value="Transferrin receptor-like dimerisation domain"/>
    <property type="match status" value="1"/>
</dbReference>
<dbReference type="PANTHER" id="PTHR10404">
    <property type="entry name" value="N-ACETYLATED-ALPHA-LINKED ACIDIC DIPEPTIDASE"/>
    <property type="match status" value="1"/>
</dbReference>
<evidence type="ECO:0000256" key="5">
    <source>
        <dbReference type="ARBA" id="ARBA00022475"/>
    </source>
</evidence>
<dbReference type="Proteomes" id="UP000008912">
    <property type="component" value="Unassembled WGS sequence"/>
</dbReference>
<evidence type="ECO:0000256" key="2">
    <source>
        <dbReference type="ARBA" id="ARBA00004401"/>
    </source>
</evidence>
<comment type="catalytic activity">
    <reaction evidence="19">
        <text>Release of an unsubstituted, C-terminal glutamyl residue, typically from Ac-Asp-Glu or folylpoly-gamma-glutamates.</text>
        <dbReference type="EC" id="3.4.17.21"/>
    </reaction>
</comment>
<dbReference type="Pfam" id="PF02225">
    <property type="entry name" value="PA"/>
    <property type="match status" value="1"/>
</dbReference>
<evidence type="ECO:0000256" key="1">
    <source>
        <dbReference type="ARBA" id="ARBA00001947"/>
    </source>
</evidence>
<comment type="cofactor">
    <cofactor evidence="1">
        <name>Zn(2+)</name>
        <dbReference type="ChEBI" id="CHEBI:29105"/>
    </cofactor>
</comment>
<keyword evidence="5" id="KW-1003">Cell membrane</keyword>
<comment type="subunit">
    <text evidence="4">Homodimer.</text>
</comment>
<keyword evidence="13" id="KW-1133">Transmembrane helix</keyword>
<evidence type="ECO:0000256" key="24">
    <source>
        <dbReference type="ARBA" id="ARBA00080488"/>
    </source>
</evidence>
<dbReference type="AlphaFoldDB" id="A0A7N5K3F3"/>
<organism evidence="28 29">
    <name type="scientific">Ailuropoda melanoleuca</name>
    <name type="common">Giant panda</name>
    <dbReference type="NCBI Taxonomy" id="9646"/>
    <lineage>
        <taxon>Eukaryota</taxon>
        <taxon>Metazoa</taxon>
        <taxon>Chordata</taxon>
        <taxon>Craniata</taxon>
        <taxon>Vertebrata</taxon>
        <taxon>Euteleostomi</taxon>
        <taxon>Mammalia</taxon>
        <taxon>Eutheria</taxon>
        <taxon>Laurasiatheria</taxon>
        <taxon>Carnivora</taxon>
        <taxon>Caniformia</taxon>
        <taxon>Ursidae</taxon>
        <taxon>Ailuropoda</taxon>
    </lineage>
</organism>
<sequence>DTKRWKNIPCSWSGRINILNVHIFNTSYLEPPPDGYENVTGIVPPYNAFSAQGTPEGDLIYVNYARTEDFFKLEREMNINCSGKIVIARYGKIFRGNKVKNAMLAGAIGIILYSDPADYFAPAVQPYPKGWNLPGTAAQRGNVLNLNGAGDPLTPGYPAKEYTFRLDVKEGVGIPKIPVHPIGYNDAEILLRHMGGTAPPDDSWKGSLNVNYNIGPGFAGHGSFRKVRMHVHNINRITRIYNVIGTIRGSVEPDRYVILGGHRDSWVFGGIDPTSGAAVLQEVAQSFGKLRSGGWRPRRTIIFASWDAEEFGLLGSTEWAEENVKILQERSVAYINSDSSIEGNYTLRVDCTPLLYQLVYKLTKEISSPDDGFESKSLYESWLEKDPSFENINFPRINKLGSGSDFEAYFQRLGIASGRARYTKNRKTDTYSSYPLYHTIYETFELVENFYDPTFKKQLSVAQLRGALVYELADSEIIPFNIEDYAKALKNYATSIYNLSKKHDQQLRDHGVSFDSLFSAVKNFSDAASDFHRRLTQVDLNNPIAVRIMNDQLMLLERAFIDPLGLPGRRFYRHIIFAPSSHNKYAGESFPGIYDALFDVENKEDSRSAWREVKKHLSIAAFTIQAAAGTLTEVL</sequence>
<evidence type="ECO:0000256" key="18">
    <source>
        <dbReference type="ARBA" id="ARBA00023268"/>
    </source>
</evidence>
<feature type="domain" description="PA" evidence="25">
    <location>
        <begin position="57"/>
        <end position="144"/>
    </location>
</feature>
<dbReference type="SUPFAM" id="SSF53187">
    <property type="entry name" value="Zn-dependent exopeptidases"/>
    <property type="match status" value="1"/>
</dbReference>
<protein>
    <recommendedName>
        <fullName evidence="22">N-acetylated-alpha-linked acidic dipeptidase 2</fullName>
        <ecNumber evidence="21">3.4.17.21</ecNumber>
    </recommendedName>
    <alternativeName>
        <fullName evidence="24">Glutamate carboxypeptidase III</fullName>
    </alternativeName>
    <alternativeName>
        <fullName evidence="23">N-acetylated-alpha-linked acidic dipeptidase II</fullName>
    </alternativeName>
</protein>
<dbReference type="CDD" id="cd02121">
    <property type="entry name" value="PA_GCPII_like"/>
    <property type="match status" value="1"/>
</dbReference>